<protein>
    <recommendedName>
        <fullName evidence="4">HEAT repeat protein</fullName>
    </recommendedName>
</protein>
<proteinExistence type="predicted"/>
<dbReference type="AlphaFoldDB" id="A0A4R2F7T0"/>
<dbReference type="EMBL" id="SLWB01000001">
    <property type="protein sequence ID" value="TCN73330.1"/>
    <property type="molecule type" value="Genomic_DNA"/>
</dbReference>
<keyword evidence="3" id="KW-1185">Reference proteome</keyword>
<reference evidence="2 3" key="1">
    <citation type="submission" date="2019-03" db="EMBL/GenBank/DDBJ databases">
        <title>Genomic Encyclopedia of Archaeal and Bacterial Type Strains, Phase II (KMG-II): from individual species to whole genera.</title>
        <authorList>
            <person name="Goeker M."/>
        </authorList>
    </citation>
    <scope>NUCLEOTIDE SEQUENCE [LARGE SCALE GENOMIC DNA]</scope>
    <source>
        <strain evidence="2 3">RL-C</strain>
    </source>
</reference>
<keyword evidence="1" id="KW-1133">Transmembrane helix</keyword>
<dbReference type="Proteomes" id="UP000294830">
    <property type="component" value="Unassembled WGS sequence"/>
</dbReference>
<accession>A0A4R2F7T0</accession>
<comment type="caution">
    <text evidence="2">The sequence shown here is derived from an EMBL/GenBank/DDBJ whole genome shotgun (WGS) entry which is preliminary data.</text>
</comment>
<evidence type="ECO:0008006" key="4">
    <source>
        <dbReference type="Google" id="ProtNLM"/>
    </source>
</evidence>
<organism evidence="2 3">
    <name type="scientific">Acetobacteroides hydrogenigenes</name>
    <dbReference type="NCBI Taxonomy" id="979970"/>
    <lineage>
        <taxon>Bacteria</taxon>
        <taxon>Pseudomonadati</taxon>
        <taxon>Bacteroidota</taxon>
        <taxon>Bacteroidia</taxon>
        <taxon>Bacteroidales</taxon>
        <taxon>Rikenellaceae</taxon>
        <taxon>Acetobacteroides</taxon>
    </lineage>
</organism>
<evidence type="ECO:0000313" key="3">
    <source>
        <dbReference type="Proteomes" id="UP000294830"/>
    </source>
</evidence>
<keyword evidence="1" id="KW-0472">Membrane</keyword>
<feature type="transmembrane region" description="Helical" evidence="1">
    <location>
        <begin position="12"/>
        <end position="34"/>
    </location>
</feature>
<sequence>MKKHRINSIKTALKIFLKAASALVFFALIFLVFLRETSTPDAFLQKAAITLIGAEAWWLYPMGFIAIVSATALVALGALIAYITYAKARNSRRTKLRQTLFTSYLTNYLLTDNTDLTPELVERLKLQLRSKKNILAFFVVYTRIQEIIAVDFSNKFLILLDTLDIRKKIEVLLYSNDFSDKIIAFKIISALKIQKYNKEIESYLNSNNHALRTEAIVSLIMLSENDDFSNISDIINHSAIVSMMDVNIIVNAVLKASNSKIDYDSLLMADHPNKKMIAVKIIKHKEIRSLKDKLIPLLNHTNEQLSFEAWDAFLSLENDGRKLEEAIVANYPLQSDKVKHLIISKGMLVQSESYISFLKRLVEFDMSLSIKASAMKALFKHDIALISSYASSKDTKIGKAYKEVVDFYL</sequence>
<dbReference type="RefSeq" id="WP_131838099.1">
    <property type="nucleotide sequence ID" value="NZ_SLWB01000001.1"/>
</dbReference>
<gene>
    <name evidence="2" type="ORF">CLV25_101555</name>
</gene>
<feature type="transmembrane region" description="Helical" evidence="1">
    <location>
        <begin position="58"/>
        <end position="85"/>
    </location>
</feature>
<evidence type="ECO:0000313" key="2">
    <source>
        <dbReference type="EMBL" id="TCN73330.1"/>
    </source>
</evidence>
<name>A0A4R2F7T0_9BACT</name>
<evidence type="ECO:0000256" key="1">
    <source>
        <dbReference type="SAM" id="Phobius"/>
    </source>
</evidence>
<keyword evidence="1" id="KW-0812">Transmembrane</keyword>